<keyword evidence="7" id="KW-1185">Reference proteome</keyword>
<evidence type="ECO:0000313" key="7">
    <source>
        <dbReference type="Proteomes" id="UP000027153"/>
    </source>
</evidence>
<evidence type="ECO:0000256" key="3">
    <source>
        <dbReference type="ARBA" id="ARBA00023167"/>
    </source>
</evidence>
<dbReference type="SUPFAM" id="SSF54631">
    <property type="entry name" value="CBS-domain pair"/>
    <property type="match status" value="1"/>
</dbReference>
<sequence length="122" mass="13779">MPKISHIMLKNPVVVPTGTKLNQAVQLMKKNNVASLLVSRNDRLAGIVSVVDIMYSIEGRKQDITVDEVMHSPEFTIDSDKWLTDAILMFERCKTSHIAVVENGETIGIIRAEDILHTYRFK</sequence>
<dbReference type="Pfam" id="PF00571">
    <property type="entry name" value="CBS"/>
    <property type="match status" value="2"/>
</dbReference>
<proteinExistence type="predicted"/>
<dbReference type="InterPro" id="IPR046342">
    <property type="entry name" value="CBS_dom_sf"/>
</dbReference>
<dbReference type="EMBL" id="JMIY01000001">
    <property type="protein sequence ID" value="KCZ73690.1"/>
    <property type="molecule type" value="Genomic_DNA"/>
</dbReference>
<evidence type="ECO:0000256" key="1">
    <source>
        <dbReference type="ARBA" id="ARBA00022605"/>
    </source>
</evidence>
<dbReference type="PROSITE" id="PS51371">
    <property type="entry name" value="CBS"/>
    <property type="match status" value="2"/>
</dbReference>
<protein>
    <submittedName>
        <fullName evidence="6">Putative signal-transduction protein</fullName>
    </submittedName>
</protein>
<evidence type="ECO:0000259" key="5">
    <source>
        <dbReference type="PROSITE" id="PS51371"/>
    </source>
</evidence>
<feature type="domain" description="CBS" evidence="5">
    <location>
        <begin position="70"/>
        <end position="122"/>
    </location>
</feature>
<dbReference type="AlphaFoldDB" id="A0A062VER7"/>
<dbReference type="InterPro" id="IPR000644">
    <property type="entry name" value="CBS_dom"/>
</dbReference>
<dbReference type="SMART" id="SM00116">
    <property type="entry name" value="CBS"/>
    <property type="match status" value="2"/>
</dbReference>
<accession>A0A062VER7</accession>
<keyword evidence="2 4" id="KW-0129">CBS domain</keyword>
<organism evidence="6 7">
    <name type="scientific">Candidatus Methanoperedens nitratireducens</name>
    <dbReference type="NCBI Taxonomy" id="1392998"/>
    <lineage>
        <taxon>Archaea</taxon>
        <taxon>Methanobacteriati</taxon>
        <taxon>Methanobacteriota</taxon>
        <taxon>Stenosarchaea group</taxon>
        <taxon>Methanomicrobia</taxon>
        <taxon>Methanosarcinales</taxon>
        <taxon>ANME-2 cluster</taxon>
        <taxon>Candidatus Methanoperedentaceae</taxon>
        <taxon>Candidatus Methanoperedens</taxon>
    </lineage>
</organism>
<feature type="domain" description="CBS" evidence="5">
    <location>
        <begin position="8"/>
        <end position="64"/>
    </location>
</feature>
<dbReference type="GO" id="GO:0009086">
    <property type="term" value="P:methionine biosynthetic process"/>
    <property type="evidence" value="ECO:0007669"/>
    <property type="project" value="UniProtKB-KW"/>
</dbReference>
<dbReference type="PANTHER" id="PTHR43080">
    <property type="entry name" value="CBS DOMAIN-CONTAINING PROTEIN CBSX3, MITOCHONDRIAL"/>
    <property type="match status" value="1"/>
</dbReference>
<dbReference type="RefSeq" id="WP_048089167.1">
    <property type="nucleotide sequence ID" value="NZ_JMIY01000001.1"/>
</dbReference>
<reference evidence="6 7" key="1">
    <citation type="journal article" date="2013" name="Nature">
        <title>Anaerobic oxidation of methane coupled to nitrate reduction in a novel archaeal lineage.</title>
        <authorList>
            <person name="Haroon M.F."/>
            <person name="Hu S."/>
            <person name="Shi Y."/>
            <person name="Imelfort M."/>
            <person name="Keller J."/>
            <person name="Hugenholtz P."/>
            <person name="Yuan Z."/>
            <person name="Tyson G.W."/>
        </authorList>
    </citation>
    <scope>NUCLEOTIDE SEQUENCE [LARGE SCALE GENOMIC DNA]</scope>
    <source>
        <strain evidence="6 7">ANME-2d</strain>
    </source>
</reference>
<name>A0A062VER7_9EURY</name>
<dbReference type="Gene3D" id="3.10.580.10">
    <property type="entry name" value="CBS-domain"/>
    <property type="match status" value="1"/>
</dbReference>
<dbReference type="PANTHER" id="PTHR43080:SF2">
    <property type="entry name" value="CBS DOMAIN-CONTAINING PROTEIN"/>
    <property type="match status" value="1"/>
</dbReference>
<comment type="caution">
    <text evidence="6">The sequence shown here is derived from an EMBL/GenBank/DDBJ whole genome shotgun (WGS) entry which is preliminary data.</text>
</comment>
<keyword evidence="1" id="KW-0028">Amino-acid biosynthesis</keyword>
<evidence type="ECO:0000256" key="4">
    <source>
        <dbReference type="PROSITE-ProRule" id="PRU00703"/>
    </source>
</evidence>
<dbReference type="OrthoDB" id="43333at2157"/>
<gene>
    <name evidence="6" type="ORF">ANME2D_00763</name>
</gene>
<evidence type="ECO:0000256" key="2">
    <source>
        <dbReference type="ARBA" id="ARBA00023122"/>
    </source>
</evidence>
<dbReference type="InterPro" id="IPR051257">
    <property type="entry name" value="Diverse_CBS-Domain"/>
</dbReference>
<evidence type="ECO:0000313" key="6">
    <source>
        <dbReference type="EMBL" id="KCZ73690.1"/>
    </source>
</evidence>
<dbReference type="Proteomes" id="UP000027153">
    <property type="component" value="Unassembled WGS sequence"/>
</dbReference>
<keyword evidence="3" id="KW-0486">Methionine biosynthesis</keyword>